<dbReference type="AlphaFoldDB" id="A0A9P7FVM7"/>
<feature type="region of interest" description="Disordered" evidence="1">
    <location>
        <begin position="723"/>
        <end position="875"/>
    </location>
</feature>
<evidence type="ECO:0000313" key="4">
    <source>
        <dbReference type="Proteomes" id="UP000717328"/>
    </source>
</evidence>
<feature type="compositionally biased region" description="Polar residues" evidence="1">
    <location>
        <begin position="761"/>
        <end position="780"/>
    </location>
</feature>
<comment type="caution">
    <text evidence="3">The sequence shown here is derived from an EMBL/GenBank/DDBJ whole genome shotgun (WGS) entry which is preliminary data.</text>
</comment>
<dbReference type="Pfam" id="PF00621">
    <property type="entry name" value="RhoGEF"/>
    <property type="match status" value="1"/>
</dbReference>
<sequence>MTPPPSNPASSSQHPNQRFRRPATPPPLEIDDVASIVDEIIPYSFQMRHQSLPTHTGLSLDDSNTGGDRSTAKDFTRPQSPAVLSMDDAATSSSGSSLAPSQHTPMTKRQHALHELLSSERAYASDLALIREVHIPLALGQHVPLSNIPISIPPPLSSSSSSRTVSMSSDSSSASIDPPMTQEDARIIFSNIPELAMFSDQLCEGLEDALGSALEGGEGEDRVGALFLDIIPELEKPYKYYINRHPTALAHLQALPQTPALAAYLQRTQSIASSLSHAWDLASLLIKPVQRLLKYSLLLAAIIDETSDAHGDKENLKLARVKMEEVARNVNEGRRRAEVVKEVLTAKKSLKSVNVGVAASVNLTKMKSISRGHGRGAKEENGEAALVAEMQAELKRIDVFTQQFAKNVVEWAKMTTNVVLALRTWALKFGRVIGLSEEAGSEAFDAFLMLVEKQLVPLCHMLEAEVNEHLLREIAHLLKTMTQPLKLLESMNEQEPFHYHLLNMNVSAKNRPPPSLLAASTNYLALRGQLAAELPTYLTLFHKGLAALVVRLTRIQTAFWNATRERWAELWEMLRVEGEMNAGHEETLTVWHMRWSNIDQKLATLNITQRRKLYVEPPPRYTVAPHYGYAADSARSPQGRGARAPSVLNALSSLEPVHVVGPYIVSSPQALAPRGRPRGNSDAASAAPAFSRKMSVRRKGSEENMVPSVKSTNTVRKGSVGFMEFMTGGPRHKSPGREQQQAPMPRTKSMPLPPQERVVSYRSSASSKTLVDGDTSTLRYSQEMPILEDDLRGRAPSKPPSLRRKSATESIRPNSSSSSTRQRSVSKSARSSATSFFDDFDAPFPPPLPPQHRDQERERERGRDRERDQPRHRDSWVSKRTKYMCKVVHACQPPATVSYYSFPFFTLVKGGKLQVLHEAGHPSLHPKLPLYVDDGEDCLLLCRDKQGDVGWALASFLAPIEEMVFS</sequence>
<dbReference type="PANTHER" id="PTHR22834">
    <property type="entry name" value="NUCLEAR FUSION PROTEIN FUS2"/>
    <property type="match status" value="1"/>
</dbReference>
<dbReference type="PANTHER" id="PTHR22834:SF20">
    <property type="entry name" value="SH3 DOMAIN-CONTAINING PROTEIN"/>
    <property type="match status" value="1"/>
</dbReference>
<feature type="compositionally biased region" description="Low complexity" evidence="1">
    <location>
        <begin position="810"/>
        <end position="837"/>
    </location>
</feature>
<name>A0A9P7FVM7_9AGAR</name>
<feature type="region of interest" description="Disordered" evidence="1">
    <location>
        <begin position="1"/>
        <end position="31"/>
    </location>
</feature>
<dbReference type="EMBL" id="JABCKI010006047">
    <property type="protein sequence ID" value="KAG5635652.1"/>
    <property type="molecule type" value="Genomic_DNA"/>
</dbReference>
<feature type="compositionally biased region" description="Low complexity" evidence="1">
    <location>
        <begin position="157"/>
        <end position="179"/>
    </location>
</feature>
<dbReference type="OrthoDB" id="10256089at2759"/>
<dbReference type="Gene3D" id="1.20.900.10">
    <property type="entry name" value="Dbl homology (DH) domain"/>
    <property type="match status" value="1"/>
</dbReference>
<feature type="domain" description="DH" evidence="2">
    <location>
        <begin position="108"/>
        <end position="333"/>
    </location>
</feature>
<accession>A0A9P7FVM7</accession>
<evidence type="ECO:0000256" key="1">
    <source>
        <dbReference type="SAM" id="MobiDB-lite"/>
    </source>
</evidence>
<dbReference type="InterPro" id="IPR000219">
    <property type="entry name" value="DH_dom"/>
</dbReference>
<dbReference type="GO" id="GO:0031991">
    <property type="term" value="P:regulation of actomyosin contractile ring contraction"/>
    <property type="evidence" value="ECO:0007669"/>
    <property type="project" value="TreeGrafter"/>
</dbReference>
<dbReference type="CDD" id="cd00160">
    <property type="entry name" value="RhoGEF"/>
    <property type="match status" value="1"/>
</dbReference>
<dbReference type="Proteomes" id="UP000717328">
    <property type="component" value="Unassembled WGS sequence"/>
</dbReference>
<feature type="region of interest" description="Disordered" evidence="1">
    <location>
        <begin position="154"/>
        <end position="179"/>
    </location>
</feature>
<dbReference type="InterPro" id="IPR035899">
    <property type="entry name" value="DBL_dom_sf"/>
</dbReference>
<feature type="compositionally biased region" description="Low complexity" evidence="1">
    <location>
        <begin position="85"/>
        <end position="101"/>
    </location>
</feature>
<keyword evidence="4" id="KW-1185">Reference proteome</keyword>
<dbReference type="SUPFAM" id="SSF48065">
    <property type="entry name" value="DBL homology domain (DH-domain)"/>
    <property type="match status" value="1"/>
</dbReference>
<gene>
    <name evidence="3" type="ORF">H0H81_010522</name>
</gene>
<dbReference type="GO" id="GO:0032955">
    <property type="term" value="P:regulation of division septum assembly"/>
    <property type="evidence" value="ECO:0007669"/>
    <property type="project" value="TreeGrafter"/>
</dbReference>
<reference evidence="3" key="2">
    <citation type="submission" date="2021-10" db="EMBL/GenBank/DDBJ databases">
        <title>Phylogenomics reveals ancestral predisposition of the termite-cultivated fungus Termitomyces towards a domesticated lifestyle.</title>
        <authorList>
            <person name="Auxier B."/>
            <person name="Grum-Grzhimaylo A."/>
            <person name="Cardenas M.E."/>
            <person name="Lodge J.D."/>
            <person name="Laessoe T."/>
            <person name="Pedersen O."/>
            <person name="Smith M.E."/>
            <person name="Kuyper T.W."/>
            <person name="Franco-Molano E.A."/>
            <person name="Baroni T.J."/>
            <person name="Aanen D.K."/>
        </authorList>
    </citation>
    <scope>NUCLEOTIDE SEQUENCE</scope>
    <source>
        <strain evidence="3">D49</strain>
    </source>
</reference>
<proteinExistence type="predicted"/>
<organism evidence="3 4">
    <name type="scientific">Sphagnurus paluster</name>
    <dbReference type="NCBI Taxonomy" id="117069"/>
    <lineage>
        <taxon>Eukaryota</taxon>
        <taxon>Fungi</taxon>
        <taxon>Dikarya</taxon>
        <taxon>Basidiomycota</taxon>
        <taxon>Agaricomycotina</taxon>
        <taxon>Agaricomycetes</taxon>
        <taxon>Agaricomycetidae</taxon>
        <taxon>Agaricales</taxon>
        <taxon>Tricholomatineae</taxon>
        <taxon>Lyophyllaceae</taxon>
        <taxon>Sphagnurus</taxon>
    </lineage>
</organism>
<feature type="region of interest" description="Disordered" evidence="1">
    <location>
        <begin position="54"/>
        <end position="110"/>
    </location>
</feature>
<feature type="region of interest" description="Disordered" evidence="1">
    <location>
        <begin position="670"/>
        <end position="710"/>
    </location>
</feature>
<evidence type="ECO:0000313" key="3">
    <source>
        <dbReference type="EMBL" id="KAG5635652.1"/>
    </source>
</evidence>
<evidence type="ECO:0000259" key="2">
    <source>
        <dbReference type="PROSITE" id="PS50010"/>
    </source>
</evidence>
<dbReference type="PROSITE" id="PS50010">
    <property type="entry name" value="DH_2"/>
    <property type="match status" value="1"/>
</dbReference>
<dbReference type="GO" id="GO:0005085">
    <property type="term" value="F:guanyl-nucleotide exchange factor activity"/>
    <property type="evidence" value="ECO:0007669"/>
    <property type="project" value="InterPro"/>
</dbReference>
<reference evidence="3" key="1">
    <citation type="submission" date="2021-02" db="EMBL/GenBank/DDBJ databases">
        <authorList>
            <person name="Nieuwenhuis M."/>
            <person name="Van De Peppel L.J.J."/>
        </authorList>
    </citation>
    <scope>NUCLEOTIDE SEQUENCE</scope>
    <source>
        <strain evidence="3">D49</strain>
    </source>
</reference>
<feature type="compositionally biased region" description="Polar residues" evidence="1">
    <location>
        <begin position="54"/>
        <end position="68"/>
    </location>
</feature>
<protein>
    <recommendedName>
        <fullName evidence="2">DH domain-containing protein</fullName>
    </recommendedName>
</protein>
<dbReference type="InterPro" id="IPR051492">
    <property type="entry name" value="Dynamin-Rho_GEF"/>
</dbReference>
<feature type="compositionally biased region" description="Basic and acidic residues" evidence="1">
    <location>
        <begin position="851"/>
        <end position="875"/>
    </location>
</feature>
<dbReference type="GO" id="GO:0005737">
    <property type="term" value="C:cytoplasm"/>
    <property type="evidence" value="ECO:0007669"/>
    <property type="project" value="TreeGrafter"/>
</dbReference>
<dbReference type="SMART" id="SM00325">
    <property type="entry name" value="RhoGEF"/>
    <property type="match status" value="1"/>
</dbReference>